<dbReference type="Proteomes" id="UP000325723">
    <property type="component" value="Unassembled WGS sequence"/>
</dbReference>
<sequence>MNVKIETNEQGSGCKVWLDDSPVSFKNLEDAQTYVAQLQERIEAASSSFASGPNAPDRA</sequence>
<proteinExistence type="predicted"/>
<dbReference type="RefSeq" id="WP_150725484.1">
    <property type="nucleotide sequence ID" value="NZ_CABVIE010000013.1"/>
</dbReference>
<accession>A0A8H2RKP0</accession>
<evidence type="ECO:0000313" key="1">
    <source>
        <dbReference type="EMBL" id="VVP24730.1"/>
    </source>
</evidence>
<name>A0A8H2RKP0_PSEFL</name>
<organism evidence="1 2">
    <name type="scientific">Pseudomonas fluorescens</name>
    <dbReference type="NCBI Taxonomy" id="294"/>
    <lineage>
        <taxon>Bacteria</taxon>
        <taxon>Pseudomonadati</taxon>
        <taxon>Pseudomonadota</taxon>
        <taxon>Gammaproteobacteria</taxon>
        <taxon>Pseudomonadales</taxon>
        <taxon>Pseudomonadaceae</taxon>
        <taxon>Pseudomonas</taxon>
    </lineage>
</organism>
<comment type="caution">
    <text evidence="1">The sequence shown here is derived from an EMBL/GenBank/DDBJ whole genome shotgun (WGS) entry which is preliminary data.</text>
</comment>
<reference evidence="1 2" key="1">
    <citation type="submission" date="2019-09" db="EMBL/GenBank/DDBJ databases">
        <authorList>
            <person name="Chandra G."/>
            <person name="Truman W A."/>
        </authorList>
    </citation>
    <scope>NUCLEOTIDE SEQUENCE [LARGE SCALE GENOMIC DNA]</scope>
    <source>
        <strain evidence="1">PS900</strain>
    </source>
</reference>
<evidence type="ECO:0000313" key="2">
    <source>
        <dbReference type="Proteomes" id="UP000325723"/>
    </source>
</evidence>
<dbReference type="AlphaFoldDB" id="A0A8H2RKP0"/>
<dbReference type="EMBL" id="CABVIE010000013">
    <property type="protein sequence ID" value="VVP24730.1"/>
    <property type="molecule type" value="Genomic_DNA"/>
</dbReference>
<protein>
    <submittedName>
        <fullName evidence="1">Uncharacterized protein</fullName>
    </submittedName>
</protein>
<gene>
    <name evidence="1" type="ORF">PS900_04037</name>
</gene>